<evidence type="ECO:0000313" key="3">
    <source>
        <dbReference type="Proteomes" id="UP000767291"/>
    </source>
</evidence>
<gene>
    <name evidence="2" type="ORF">J2Z43_000690</name>
</gene>
<organism evidence="2 3">
    <name type="scientific">Metaclostridioides mangenotii</name>
    <dbReference type="NCBI Taxonomy" id="1540"/>
    <lineage>
        <taxon>Bacteria</taxon>
        <taxon>Bacillati</taxon>
        <taxon>Bacillota</taxon>
        <taxon>Clostridia</taxon>
        <taxon>Peptostreptococcales</taxon>
        <taxon>Peptostreptococcaceae</taxon>
        <taxon>Metaclostridioides</taxon>
    </lineage>
</organism>
<dbReference type="InterPro" id="IPR040198">
    <property type="entry name" value="Fido_containing"/>
</dbReference>
<evidence type="ECO:0000259" key="1">
    <source>
        <dbReference type="PROSITE" id="PS51459"/>
    </source>
</evidence>
<dbReference type="EMBL" id="JAGGJX010000001">
    <property type="protein sequence ID" value="MBP1854300.1"/>
    <property type="molecule type" value="Genomic_DNA"/>
</dbReference>
<dbReference type="Gene3D" id="1.10.3290.10">
    <property type="entry name" value="Fido-like domain"/>
    <property type="match status" value="1"/>
</dbReference>
<accession>A0ABS4E8N3</accession>
<dbReference type="SUPFAM" id="SSF140931">
    <property type="entry name" value="Fic-like"/>
    <property type="match status" value="1"/>
</dbReference>
<protein>
    <submittedName>
        <fullName evidence="2">Fic family protein</fullName>
    </submittedName>
</protein>
<dbReference type="PANTHER" id="PTHR13504:SF38">
    <property type="entry name" value="FIDO DOMAIN-CONTAINING PROTEIN"/>
    <property type="match status" value="1"/>
</dbReference>
<dbReference type="PANTHER" id="PTHR13504">
    <property type="entry name" value="FIDO DOMAIN-CONTAINING PROTEIN DDB_G0283145"/>
    <property type="match status" value="1"/>
</dbReference>
<evidence type="ECO:0000313" key="2">
    <source>
        <dbReference type="EMBL" id="MBP1854300.1"/>
    </source>
</evidence>
<dbReference type="Pfam" id="PF02661">
    <property type="entry name" value="Fic"/>
    <property type="match status" value="1"/>
</dbReference>
<dbReference type="Proteomes" id="UP000767291">
    <property type="component" value="Unassembled WGS sequence"/>
</dbReference>
<dbReference type="RefSeq" id="WP_209455840.1">
    <property type="nucleotide sequence ID" value="NZ_BAAACS010000017.1"/>
</dbReference>
<comment type="caution">
    <text evidence="2">The sequence shown here is derived from an EMBL/GenBank/DDBJ whole genome shotgun (WGS) entry which is preliminary data.</text>
</comment>
<dbReference type="InterPro" id="IPR003812">
    <property type="entry name" value="Fido"/>
</dbReference>
<dbReference type="PROSITE" id="PS51459">
    <property type="entry name" value="FIDO"/>
    <property type="match status" value="1"/>
</dbReference>
<proteinExistence type="predicted"/>
<feature type="domain" description="Fido" evidence="1">
    <location>
        <begin position="108"/>
        <end position="241"/>
    </location>
</feature>
<keyword evidence="3" id="KW-1185">Reference proteome</keyword>
<dbReference type="InterPro" id="IPR036597">
    <property type="entry name" value="Fido-like_dom_sf"/>
</dbReference>
<reference evidence="2 3" key="1">
    <citation type="submission" date="2021-03" db="EMBL/GenBank/DDBJ databases">
        <title>Genomic Encyclopedia of Type Strains, Phase IV (KMG-IV): sequencing the most valuable type-strain genomes for metagenomic binning, comparative biology and taxonomic classification.</title>
        <authorList>
            <person name="Goeker M."/>
        </authorList>
    </citation>
    <scope>NUCLEOTIDE SEQUENCE [LARGE SCALE GENOMIC DNA]</scope>
    <source>
        <strain evidence="2 3">DSM 1289</strain>
    </source>
</reference>
<sequence length="324" mass="37841">MNFLDKDILSNARVSMKVVKTLSKINEFKGRQIVYKKQNKEILDNLCETSLVDCALSTHIGQNSRRREMDIEKLVNGERIPSTEDEWSVVEYRDLVKTINSAYYTMNLDAKLIAELHGYLYKYSNQRGGFFRVDLSSEVENLCDSYHKLLEEDEVDVLILIATIVLEFILLHPFNKGNVKMARVLMLLTLNQNGYEVGRYISLGKVFDESSLEYFERIKILSSHLGRGEYDINTWLEYFLESILIAYQKLNDSLNITDKDKVTKTLRIETYINSTLGYFTKQDIKDLCPDIPDPTINRVFNNLRREDKIEVIARGRNAKWRKKY</sequence>
<name>A0ABS4E8N3_9FIRM</name>